<evidence type="ECO:0000313" key="2">
    <source>
        <dbReference type="Proteomes" id="UP000425817"/>
    </source>
</evidence>
<protein>
    <submittedName>
        <fullName evidence="1">Uncharacterized protein</fullName>
    </submittedName>
</protein>
<proteinExistence type="predicted"/>
<dbReference type="AlphaFoldDB" id="A0A6I6HJY6"/>
<dbReference type="Proteomes" id="UP000425817">
    <property type="component" value="Chromosome"/>
</dbReference>
<dbReference type="EMBL" id="CP046622">
    <property type="protein sequence ID" value="QGW83201.1"/>
    <property type="molecule type" value="Genomic_DNA"/>
</dbReference>
<dbReference type="RefSeq" id="WP_157614619.1">
    <property type="nucleotide sequence ID" value="NZ_CP046622.1"/>
</dbReference>
<sequence>MNHPPASERDYWDRILKLAKDNGGSFTLHQIQEEFDLTSREVKKITKLIEENRSDDAVDNYERAESSVKAWGGRTTSEEYEEEKTTSPDMQRIKGLQKLDVIAYREFKSIDIDDDEAVHATLLKYLTLNQIFLYSRQKGVLHGWF</sequence>
<gene>
    <name evidence="1" type="ORF">GOQ09_17180</name>
</gene>
<organism evidence="1 2">
    <name type="scientific">Variovorax paradoxus</name>
    <dbReference type="NCBI Taxonomy" id="34073"/>
    <lineage>
        <taxon>Bacteria</taxon>
        <taxon>Pseudomonadati</taxon>
        <taxon>Pseudomonadota</taxon>
        <taxon>Betaproteobacteria</taxon>
        <taxon>Burkholderiales</taxon>
        <taxon>Comamonadaceae</taxon>
        <taxon>Variovorax</taxon>
    </lineage>
</organism>
<reference evidence="1 2" key="1">
    <citation type="submission" date="2019-12" db="EMBL/GenBank/DDBJ databases">
        <title>Hybrid Genome Assemblies of two High G+C Isolates from Undergraduate Microbiology Courses.</title>
        <authorList>
            <person name="Ne Ville C.J."/>
            <person name="Enright D."/>
            <person name="Hernandez I."/>
            <person name="Dodsworth J."/>
            <person name="Orwin P.M."/>
        </authorList>
    </citation>
    <scope>NUCLEOTIDE SEQUENCE [LARGE SCALE GENOMIC DNA]</scope>
    <source>
        <strain evidence="1 2">CSUSB</strain>
    </source>
</reference>
<name>A0A6I6HJY6_VARPD</name>
<accession>A0A6I6HJY6</accession>
<evidence type="ECO:0000313" key="1">
    <source>
        <dbReference type="EMBL" id="QGW83201.1"/>
    </source>
</evidence>